<evidence type="ECO:0000313" key="1">
    <source>
        <dbReference type="EMBL" id="QBE64713.1"/>
    </source>
</evidence>
<sequence>MSTSAPFDAGIPVLTEVLQEVALPDAVPAPAPAAASAVMKPAVWRTGTAITAPVPVIETAPAPHIDLVVPAEADEPDEPPITVAPIEHVEPVEPIEPVEQAAPDFTALEHAITERILEQLMPRVDALVTERVEQLLRHLAADLRAGLGDSVTKVVSAAVQDELARRRAPKG</sequence>
<dbReference type="RefSeq" id="WP_130187830.1">
    <property type="nucleotide sequence ID" value="NZ_CP035913.1"/>
</dbReference>
<dbReference type="EMBL" id="CP035913">
    <property type="protein sequence ID" value="QBE64713.1"/>
    <property type="molecule type" value="Genomic_DNA"/>
</dbReference>
<dbReference type="OrthoDB" id="8779130at2"/>
<accession>A0A4V0Z3V0</accession>
<organism evidence="1 2">
    <name type="scientific">Pseudoduganella lutea</name>
    <dbReference type="NCBI Taxonomy" id="321985"/>
    <lineage>
        <taxon>Bacteria</taxon>
        <taxon>Pseudomonadati</taxon>
        <taxon>Pseudomonadota</taxon>
        <taxon>Betaproteobacteria</taxon>
        <taxon>Burkholderiales</taxon>
        <taxon>Oxalobacteraceae</taxon>
        <taxon>Telluria group</taxon>
        <taxon>Pseudoduganella</taxon>
    </lineage>
</organism>
<evidence type="ECO:0000313" key="2">
    <source>
        <dbReference type="Proteomes" id="UP000290637"/>
    </source>
</evidence>
<evidence type="ECO:0008006" key="3">
    <source>
        <dbReference type="Google" id="ProtNLM"/>
    </source>
</evidence>
<protein>
    <recommendedName>
        <fullName evidence="3">DUF2486 family protein</fullName>
    </recommendedName>
</protein>
<dbReference type="Proteomes" id="UP000290637">
    <property type="component" value="Chromosome"/>
</dbReference>
<reference evidence="1 2" key="1">
    <citation type="submission" date="2019-02" db="EMBL/GenBank/DDBJ databases">
        <title>Draft Genome Sequences of Six Type Strains of the Genus Massilia.</title>
        <authorList>
            <person name="Miess H."/>
            <person name="Frediansyhah A."/>
            <person name="Gross H."/>
        </authorList>
    </citation>
    <scope>NUCLEOTIDE SEQUENCE [LARGE SCALE GENOMIC DNA]</scope>
    <source>
        <strain evidence="1 2">DSM 17473</strain>
    </source>
</reference>
<dbReference type="KEGG" id="plue:EWM63_18395"/>
<dbReference type="AlphaFoldDB" id="A0A4V0Z3V0"/>
<gene>
    <name evidence="1" type="ORF">EWM63_18395</name>
</gene>
<name>A0A4V0Z3V0_9BURK</name>
<keyword evidence="2" id="KW-1185">Reference proteome</keyword>
<proteinExistence type="predicted"/>